<keyword evidence="3" id="KW-1185">Reference proteome</keyword>
<dbReference type="RefSeq" id="XP_031435861.2">
    <property type="nucleotide sequence ID" value="XM_031580001.2"/>
</dbReference>
<proteinExistence type="predicted"/>
<dbReference type="Pfam" id="PF11521">
    <property type="entry name" value="TFIIE-A_C"/>
    <property type="match status" value="1"/>
</dbReference>
<feature type="compositionally biased region" description="Acidic residues" evidence="1">
    <location>
        <begin position="180"/>
        <end position="189"/>
    </location>
</feature>
<organism evidence="3 4">
    <name type="scientific">Clupea harengus</name>
    <name type="common">Atlantic herring</name>
    <dbReference type="NCBI Taxonomy" id="7950"/>
    <lineage>
        <taxon>Eukaryota</taxon>
        <taxon>Metazoa</taxon>
        <taxon>Chordata</taxon>
        <taxon>Craniata</taxon>
        <taxon>Vertebrata</taxon>
        <taxon>Euteleostomi</taxon>
        <taxon>Actinopterygii</taxon>
        <taxon>Neopterygii</taxon>
        <taxon>Teleostei</taxon>
        <taxon>Clupei</taxon>
        <taxon>Clupeiformes</taxon>
        <taxon>Clupeoidei</taxon>
        <taxon>Clupeidae</taxon>
        <taxon>Clupea</taxon>
    </lineage>
</organism>
<dbReference type="OrthoDB" id="361102at2759"/>
<evidence type="ECO:0000259" key="2">
    <source>
        <dbReference type="Pfam" id="PF11521"/>
    </source>
</evidence>
<dbReference type="GeneID" id="116223427"/>
<evidence type="ECO:0000256" key="1">
    <source>
        <dbReference type="SAM" id="MobiDB-lite"/>
    </source>
</evidence>
<feature type="region of interest" description="Disordered" evidence="1">
    <location>
        <begin position="71"/>
        <end position="94"/>
    </location>
</feature>
<evidence type="ECO:0000313" key="3">
    <source>
        <dbReference type="Proteomes" id="UP000515152"/>
    </source>
</evidence>
<feature type="compositionally biased region" description="Low complexity" evidence="1">
    <location>
        <begin position="200"/>
        <end position="215"/>
    </location>
</feature>
<dbReference type="KEGG" id="char:116223427"/>
<name>A0A6P8GF74_CLUHA</name>
<dbReference type="Proteomes" id="UP000515152">
    <property type="component" value="Chromosome 2"/>
</dbReference>
<sequence>MDTEEEINARVLCLSTEEEINTRVLCLSTEEINARVLCLSRMDTEEEINTWRVTSDSPVYTQQVEISLEQSEESQKRAAAAAAEAKAPRQRPVWLTESTVQGAYSEADTHDNTAAEVGAGSADDGQSHGPAKDENEEVMRALLIHEKRGAAAAASSAPAVAALNPRNAHNIPAANHSDSDSDTSESDEEAGSRLQGLPTATAAASSASRGPAAAAMAMDEDEDEFEEVSEEPTVHVGGRAYSYSEVSQKPELVELMSAQEKEAYIEMGRNLFQDMYF</sequence>
<dbReference type="InterPro" id="IPR021600">
    <property type="entry name" value="TFIIE_asu_C"/>
</dbReference>
<evidence type="ECO:0000313" key="4">
    <source>
        <dbReference type="RefSeq" id="XP_031435861.2"/>
    </source>
</evidence>
<feature type="domain" description="Transcription factor TFIIE alpha subunit C-terminal" evidence="2">
    <location>
        <begin position="179"/>
        <end position="276"/>
    </location>
</feature>
<feature type="region of interest" description="Disordered" evidence="1">
    <location>
        <begin position="169"/>
        <end position="215"/>
    </location>
</feature>
<reference evidence="4" key="1">
    <citation type="submission" date="2025-08" db="UniProtKB">
        <authorList>
            <consortium name="RefSeq"/>
        </authorList>
    </citation>
    <scope>IDENTIFICATION</scope>
</reference>
<gene>
    <name evidence="4" type="primary">LOC116223427</name>
</gene>
<accession>A0A6P8GF74</accession>
<dbReference type="AlphaFoldDB" id="A0A6P8GF74"/>
<protein>
    <submittedName>
        <fullName evidence="4">General transcription factor IIE subunit 1-like</fullName>
    </submittedName>
</protein>